<evidence type="ECO:0000256" key="3">
    <source>
        <dbReference type="ARBA" id="ARBA00012513"/>
    </source>
</evidence>
<evidence type="ECO:0000256" key="6">
    <source>
        <dbReference type="ARBA" id="ARBA00022553"/>
    </source>
</evidence>
<evidence type="ECO:0000256" key="22">
    <source>
        <dbReference type="SAM" id="Phobius"/>
    </source>
</evidence>
<feature type="binding site" evidence="21">
    <location>
        <position position="702"/>
    </location>
    <ligand>
        <name>ATP</name>
        <dbReference type="ChEBI" id="CHEBI:30616"/>
    </ligand>
</feature>
<feature type="transmembrane region" description="Helical" evidence="22">
    <location>
        <begin position="605"/>
        <end position="627"/>
    </location>
</feature>
<name>A0AAD2AD47_9LAMI</name>
<dbReference type="PROSITE" id="PS00107">
    <property type="entry name" value="PROTEIN_KINASE_ATP"/>
    <property type="match status" value="1"/>
</dbReference>
<keyword evidence="13" id="KW-0418">Kinase</keyword>
<evidence type="ECO:0000256" key="2">
    <source>
        <dbReference type="ARBA" id="ARBA00008684"/>
    </source>
</evidence>
<evidence type="ECO:0000256" key="9">
    <source>
        <dbReference type="ARBA" id="ARBA00022692"/>
    </source>
</evidence>
<evidence type="ECO:0000256" key="11">
    <source>
        <dbReference type="ARBA" id="ARBA00022737"/>
    </source>
</evidence>
<keyword evidence="6" id="KW-0597">Phosphoprotein</keyword>
<dbReference type="Pfam" id="PF00069">
    <property type="entry name" value="Pkinase"/>
    <property type="match status" value="1"/>
</dbReference>
<dbReference type="PROSITE" id="PS00108">
    <property type="entry name" value="PROTEIN_KINASE_ST"/>
    <property type="match status" value="1"/>
</dbReference>
<dbReference type="InterPro" id="IPR001611">
    <property type="entry name" value="Leu-rich_rpt"/>
</dbReference>
<dbReference type="FunFam" id="3.80.10.10:FF:000095">
    <property type="entry name" value="LRR receptor-like serine/threonine-protein kinase GSO1"/>
    <property type="match status" value="1"/>
</dbReference>
<evidence type="ECO:0000259" key="23">
    <source>
        <dbReference type="SMART" id="SM00220"/>
    </source>
</evidence>
<dbReference type="GO" id="GO:0009791">
    <property type="term" value="P:post-embryonic development"/>
    <property type="evidence" value="ECO:0007669"/>
    <property type="project" value="UniProtKB-ARBA"/>
</dbReference>
<dbReference type="InterPro" id="IPR017441">
    <property type="entry name" value="Protein_kinase_ATP_BS"/>
</dbReference>
<dbReference type="InterPro" id="IPR051809">
    <property type="entry name" value="Plant_receptor-like_S/T_kinase"/>
</dbReference>
<evidence type="ECO:0000256" key="18">
    <source>
        <dbReference type="ARBA" id="ARBA00023180"/>
    </source>
</evidence>
<accession>A0AAD2AD47</accession>
<dbReference type="GO" id="GO:0005524">
    <property type="term" value="F:ATP binding"/>
    <property type="evidence" value="ECO:0007669"/>
    <property type="project" value="UniProtKB-UniRule"/>
</dbReference>
<keyword evidence="7" id="KW-0433">Leucine-rich repeat</keyword>
<dbReference type="GO" id="GO:0051707">
    <property type="term" value="P:response to other organism"/>
    <property type="evidence" value="ECO:0007669"/>
    <property type="project" value="UniProtKB-ARBA"/>
</dbReference>
<keyword evidence="8" id="KW-0808">Transferase</keyword>
<sequence length="1011" mass="111501">MSQITHDPENAFGNWNSPDVCKWSGVLCDKDGNRVVNLTLSEKLLRGTISSSLSKLSHLVILDLSGNFFEGHIPAELGFLSQLEVISLSSNRLEGYIPNELRFLHQLVILDLSGNFFEGHIPAELGFLSQLEVISLSSNRLEGYIPNELRFLHQLVYLNLGSNKLTGDLPMSLFCNGTSSVQYLDLSNNSFTGEIQLNNQCELKELKSLLLWSNHLEGDFPQALSNSSKLECLDMGSNSLTGELPSKLVGKMVHLKILQLSYNRFSSHNGNTDLKPFFASLANCSNLTELNLAGNHLGGELPSIIGTLSTKLAKINLDDNHIHGPIPPPISNLVNINLLILSNNLLNGSIPPELFQLGTLERLHLSNNSLSGHIPSAFGNVPHLGFLDVSKNKLCGTIPDSFANLSQLRGLLLYDNQLSGTIPPSLGQCINLEILDLSYNRISGTIPSDVAGLSSLKLYLNLSSNHLQGQIPLELKKMDMVLAIDLSSNNLSSTIPSQLGSCIALENLNLSRNIFEGPLPESIGNLRYLKEFDVSFNELTGEIPYSMQASSTLKQLNFSYNSFSGNITNNGSFSSLTVKSFLGNNRLCGSIEGMRKCHRKRTHNLLVAILLSLLITPIFCIAGYPLLLGSKLRRKSTVFNLKGIEEEEEEEAMRKEIKYPRISHRQLIEATGGFSPSTLIGSGRFGHVYKGVLQDNTRIAVKVLHSQADGEISGSFKRECQILKRTRHRNLIRIITICSRPDFKAIVLPLMPNGSLENLLYPSHGQKCELDLVQLVSICSDVAEGMAYLHHYSPIRVVHCDLKPSNILLDDDMTALVADFGISRLVKVADKIVSANDSAAYSLGSMDGLVCGSVGYIAPEYGMGKQASPQGDVYSLGVLLLEIVAGRRPTDILYKEGPSLHEWVKRQYPNRLEPIVEEAIERCAPCATIQHDSSKIWRDVILEFIELGLICTQYNPATRPTMIDVAYEISRLKQYLYSPSNLLIDSASRNQNKIFASRMATKKILQIIDGH</sequence>
<evidence type="ECO:0000256" key="19">
    <source>
        <dbReference type="ARBA" id="ARBA00047899"/>
    </source>
</evidence>
<evidence type="ECO:0000256" key="15">
    <source>
        <dbReference type="ARBA" id="ARBA00022989"/>
    </source>
</evidence>
<dbReference type="GO" id="GO:0004674">
    <property type="term" value="F:protein serine/threonine kinase activity"/>
    <property type="evidence" value="ECO:0007669"/>
    <property type="project" value="UniProtKB-KW"/>
</dbReference>
<keyword evidence="4" id="KW-1003">Cell membrane</keyword>
<keyword evidence="17" id="KW-0675">Receptor</keyword>
<dbReference type="GO" id="GO:0005886">
    <property type="term" value="C:plasma membrane"/>
    <property type="evidence" value="ECO:0007669"/>
    <property type="project" value="UniProtKB-SubCell"/>
</dbReference>
<keyword evidence="11" id="KW-0677">Repeat</keyword>
<comment type="similarity">
    <text evidence="2">Belongs to the protein kinase superfamily. Ser/Thr protein kinase family.</text>
</comment>
<evidence type="ECO:0000256" key="20">
    <source>
        <dbReference type="ARBA" id="ARBA00048679"/>
    </source>
</evidence>
<dbReference type="Gene3D" id="3.80.10.10">
    <property type="entry name" value="Ribonuclease Inhibitor"/>
    <property type="match status" value="3"/>
</dbReference>
<keyword evidence="9 22" id="KW-0812">Transmembrane</keyword>
<dbReference type="InterPro" id="IPR032675">
    <property type="entry name" value="LRR_dom_sf"/>
</dbReference>
<evidence type="ECO:0000256" key="14">
    <source>
        <dbReference type="ARBA" id="ARBA00022840"/>
    </source>
</evidence>
<comment type="subcellular location">
    <subcellularLocation>
        <location evidence="1">Cell membrane</location>
        <topology evidence="1">Single-pass membrane protein</topology>
    </subcellularLocation>
</comment>
<keyword evidence="14 21" id="KW-0067">ATP-binding</keyword>
<evidence type="ECO:0000256" key="7">
    <source>
        <dbReference type="ARBA" id="ARBA00022614"/>
    </source>
</evidence>
<dbReference type="PANTHER" id="PTHR27008">
    <property type="entry name" value="OS04G0122200 PROTEIN"/>
    <property type="match status" value="1"/>
</dbReference>
<dbReference type="SUPFAM" id="SSF52058">
    <property type="entry name" value="L domain-like"/>
    <property type="match status" value="2"/>
</dbReference>
<dbReference type="Gene3D" id="3.30.200.20">
    <property type="entry name" value="Phosphorylase Kinase, domain 1"/>
    <property type="match status" value="1"/>
</dbReference>
<dbReference type="AlphaFoldDB" id="A0AAD2AD47"/>
<dbReference type="CDD" id="cd14066">
    <property type="entry name" value="STKc_IRAK"/>
    <property type="match status" value="1"/>
</dbReference>
<feature type="domain" description="Protein kinase" evidence="23">
    <location>
        <begin position="674"/>
        <end position="976"/>
    </location>
</feature>
<keyword evidence="15 22" id="KW-1133">Transmembrane helix</keyword>
<dbReference type="Gene3D" id="1.10.510.10">
    <property type="entry name" value="Transferase(Phosphotransferase) domain 1"/>
    <property type="match status" value="1"/>
</dbReference>
<evidence type="ECO:0000256" key="4">
    <source>
        <dbReference type="ARBA" id="ARBA00022475"/>
    </source>
</evidence>
<keyword evidence="12 21" id="KW-0547">Nucleotide-binding</keyword>
<dbReference type="EMBL" id="OU503054">
    <property type="protein sequence ID" value="CAI9783015.1"/>
    <property type="molecule type" value="Genomic_DNA"/>
</dbReference>
<organism evidence="24 25">
    <name type="scientific">Fraxinus pennsylvanica</name>
    <dbReference type="NCBI Taxonomy" id="56036"/>
    <lineage>
        <taxon>Eukaryota</taxon>
        <taxon>Viridiplantae</taxon>
        <taxon>Streptophyta</taxon>
        <taxon>Embryophyta</taxon>
        <taxon>Tracheophyta</taxon>
        <taxon>Spermatophyta</taxon>
        <taxon>Magnoliopsida</taxon>
        <taxon>eudicotyledons</taxon>
        <taxon>Gunneridae</taxon>
        <taxon>Pentapetalae</taxon>
        <taxon>asterids</taxon>
        <taxon>lamiids</taxon>
        <taxon>Lamiales</taxon>
        <taxon>Oleaceae</taxon>
        <taxon>Oleeae</taxon>
        <taxon>Fraxinus</taxon>
    </lineage>
</organism>
<comment type="catalytic activity">
    <reaction evidence="20">
        <text>L-seryl-[protein] + ATP = O-phospho-L-seryl-[protein] + ADP + H(+)</text>
        <dbReference type="Rhea" id="RHEA:17989"/>
        <dbReference type="Rhea" id="RHEA-COMP:9863"/>
        <dbReference type="Rhea" id="RHEA-COMP:11604"/>
        <dbReference type="ChEBI" id="CHEBI:15378"/>
        <dbReference type="ChEBI" id="CHEBI:29999"/>
        <dbReference type="ChEBI" id="CHEBI:30616"/>
        <dbReference type="ChEBI" id="CHEBI:83421"/>
        <dbReference type="ChEBI" id="CHEBI:456216"/>
        <dbReference type="EC" id="2.7.11.1"/>
    </reaction>
</comment>
<reference evidence="24" key="1">
    <citation type="submission" date="2023-05" db="EMBL/GenBank/DDBJ databases">
        <authorList>
            <person name="Huff M."/>
        </authorList>
    </citation>
    <scope>NUCLEOTIDE SEQUENCE</scope>
</reference>
<dbReference type="Pfam" id="PF13855">
    <property type="entry name" value="LRR_8"/>
    <property type="match status" value="3"/>
</dbReference>
<comment type="catalytic activity">
    <reaction evidence="19">
        <text>L-threonyl-[protein] + ATP = O-phospho-L-threonyl-[protein] + ADP + H(+)</text>
        <dbReference type="Rhea" id="RHEA:46608"/>
        <dbReference type="Rhea" id="RHEA-COMP:11060"/>
        <dbReference type="Rhea" id="RHEA-COMP:11605"/>
        <dbReference type="ChEBI" id="CHEBI:15378"/>
        <dbReference type="ChEBI" id="CHEBI:30013"/>
        <dbReference type="ChEBI" id="CHEBI:30616"/>
        <dbReference type="ChEBI" id="CHEBI:61977"/>
        <dbReference type="ChEBI" id="CHEBI:456216"/>
        <dbReference type="EC" id="2.7.11.1"/>
    </reaction>
</comment>
<dbReference type="InterPro" id="IPR003591">
    <property type="entry name" value="Leu-rich_rpt_typical-subtyp"/>
</dbReference>
<dbReference type="InterPro" id="IPR011009">
    <property type="entry name" value="Kinase-like_dom_sf"/>
</dbReference>
<dbReference type="Pfam" id="PF08263">
    <property type="entry name" value="LRRNT_2"/>
    <property type="match status" value="1"/>
</dbReference>
<dbReference type="GO" id="GO:0006952">
    <property type="term" value="P:defense response"/>
    <property type="evidence" value="ECO:0007669"/>
    <property type="project" value="UniProtKB-ARBA"/>
</dbReference>
<dbReference type="Proteomes" id="UP000834106">
    <property type="component" value="Chromosome 19"/>
</dbReference>
<keyword evidence="10" id="KW-0732">Signal</keyword>
<dbReference type="InterPro" id="IPR008271">
    <property type="entry name" value="Ser/Thr_kinase_AS"/>
</dbReference>
<protein>
    <recommendedName>
        <fullName evidence="3">non-specific serine/threonine protein kinase</fullName>
        <ecNumber evidence="3">2.7.11.1</ecNumber>
    </recommendedName>
</protein>
<evidence type="ECO:0000256" key="16">
    <source>
        <dbReference type="ARBA" id="ARBA00023136"/>
    </source>
</evidence>
<evidence type="ECO:0000256" key="12">
    <source>
        <dbReference type="ARBA" id="ARBA00022741"/>
    </source>
</evidence>
<evidence type="ECO:0000313" key="25">
    <source>
        <dbReference type="Proteomes" id="UP000834106"/>
    </source>
</evidence>
<keyword evidence="16 22" id="KW-0472">Membrane</keyword>
<dbReference type="SUPFAM" id="SSF56112">
    <property type="entry name" value="Protein kinase-like (PK-like)"/>
    <property type="match status" value="1"/>
</dbReference>
<dbReference type="SMART" id="SM00369">
    <property type="entry name" value="LRR_TYP"/>
    <property type="match status" value="10"/>
</dbReference>
<evidence type="ECO:0000256" key="13">
    <source>
        <dbReference type="ARBA" id="ARBA00022777"/>
    </source>
</evidence>
<evidence type="ECO:0000256" key="17">
    <source>
        <dbReference type="ARBA" id="ARBA00023170"/>
    </source>
</evidence>
<keyword evidence="18" id="KW-0325">Glycoprotein</keyword>
<keyword evidence="25" id="KW-1185">Reference proteome</keyword>
<dbReference type="InterPro" id="IPR013210">
    <property type="entry name" value="LRR_N_plant-typ"/>
</dbReference>
<keyword evidence="5" id="KW-0723">Serine/threonine-protein kinase</keyword>
<dbReference type="Pfam" id="PF00560">
    <property type="entry name" value="LRR_1"/>
    <property type="match status" value="6"/>
</dbReference>
<dbReference type="FunFam" id="1.10.510.10:FF:000358">
    <property type="entry name" value="Putative leucine-rich repeat receptor-like serine/threonine-protein kinase"/>
    <property type="match status" value="1"/>
</dbReference>
<dbReference type="PANTHER" id="PTHR27008:SF281">
    <property type="entry name" value="OS06G0186100 PROTEIN"/>
    <property type="match status" value="1"/>
</dbReference>
<dbReference type="EC" id="2.7.11.1" evidence="3"/>
<evidence type="ECO:0000313" key="24">
    <source>
        <dbReference type="EMBL" id="CAI9783015.1"/>
    </source>
</evidence>
<dbReference type="FunFam" id="3.80.10.10:FF:000233">
    <property type="entry name" value="Leucine-rich repeat receptor-like protein kinase TDR"/>
    <property type="match status" value="1"/>
</dbReference>
<evidence type="ECO:0000256" key="1">
    <source>
        <dbReference type="ARBA" id="ARBA00004162"/>
    </source>
</evidence>
<proteinExistence type="inferred from homology"/>
<evidence type="ECO:0000256" key="8">
    <source>
        <dbReference type="ARBA" id="ARBA00022679"/>
    </source>
</evidence>
<evidence type="ECO:0000256" key="5">
    <source>
        <dbReference type="ARBA" id="ARBA00022527"/>
    </source>
</evidence>
<evidence type="ECO:0000256" key="21">
    <source>
        <dbReference type="PROSITE-ProRule" id="PRU10141"/>
    </source>
</evidence>
<dbReference type="InterPro" id="IPR000719">
    <property type="entry name" value="Prot_kinase_dom"/>
</dbReference>
<dbReference type="SMART" id="SM00220">
    <property type="entry name" value="S_TKc"/>
    <property type="match status" value="1"/>
</dbReference>
<evidence type="ECO:0000256" key="10">
    <source>
        <dbReference type="ARBA" id="ARBA00022729"/>
    </source>
</evidence>
<gene>
    <name evidence="24" type="ORF">FPE_LOCUS30445</name>
</gene>